<dbReference type="Proteomes" id="UP000814140">
    <property type="component" value="Unassembled WGS sequence"/>
</dbReference>
<evidence type="ECO:0000313" key="2">
    <source>
        <dbReference type="Proteomes" id="UP000814140"/>
    </source>
</evidence>
<comment type="caution">
    <text evidence="1">The sequence shown here is derived from an EMBL/GenBank/DDBJ whole genome shotgun (WGS) entry which is preliminary data.</text>
</comment>
<proteinExistence type="predicted"/>
<reference evidence="1" key="2">
    <citation type="journal article" date="2022" name="New Phytol.">
        <title>Evolutionary transition to the ectomycorrhizal habit in the genomes of a hyperdiverse lineage of mushroom-forming fungi.</title>
        <authorList>
            <person name="Looney B."/>
            <person name="Miyauchi S."/>
            <person name="Morin E."/>
            <person name="Drula E."/>
            <person name="Courty P.E."/>
            <person name="Kohler A."/>
            <person name="Kuo A."/>
            <person name="LaButti K."/>
            <person name="Pangilinan J."/>
            <person name="Lipzen A."/>
            <person name="Riley R."/>
            <person name="Andreopoulos W."/>
            <person name="He G."/>
            <person name="Johnson J."/>
            <person name="Nolan M."/>
            <person name="Tritt A."/>
            <person name="Barry K.W."/>
            <person name="Grigoriev I.V."/>
            <person name="Nagy L.G."/>
            <person name="Hibbett D."/>
            <person name="Henrissat B."/>
            <person name="Matheny P.B."/>
            <person name="Labbe J."/>
            <person name="Martin F.M."/>
        </authorList>
    </citation>
    <scope>NUCLEOTIDE SEQUENCE</scope>
    <source>
        <strain evidence="1">HHB10654</strain>
    </source>
</reference>
<sequence>MSIHVHTPEWPSLYDPLIEFHNFEHHGPIQANGRYIYAANDVFRFTFYWAVIFHAPFFIAAGALAFVNIVYPAHRDVHAAPVKAPLSPLIPLTPLLSARSPDPLLSAPRAPRAPREERPRNVHRSRLTFALLTLLVFVCACVGTALVESAVVGYLLVALCRAARFNISTWVPAIWALIITSSSMLGAFPLVIDRI</sequence>
<accession>A0ACB8T6A8</accession>
<dbReference type="EMBL" id="MU277200">
    <property type="protein sequence ID" value="KAI0064037.1"/>
    <property type="molecule type" value="Genomic_DNA"/>
</dbReference>
<evidence type="ECO:0000313" key="1">
    <source>
        <dbReference type="EMBL" id="KAI0064037.1"/>
    </source>
</evidence>
<name>A0ACB8T6A8_9AGAM</name>
<protein>
    <submittedName>
        <fullName evidence="1">Uncharacterized protein</fullName>
    </submittedName>
</protein>
<keyword evidence="2" id="KW-1185">Reference proteome</keyword>
<reference evidence="1" key="1">
    <citation type="submission" date="2021-03" db="EMBL/GenBank/DDBJ databases">
        <authorList>
            <consortium name="DOE Joint Genome Institute"/>
            <person name="Ahrendt S."/>
            <person name="Looney B.P."/>
            <person name="Miyauchi S."/>
            <person name="Morin E."/>
            <person name="Drula E."/>
            <person name="Courty P.E."/>
            <person name="Chicoki N."/>
            <person name="Fauchery L."/>
            <person name="Kohler A."/>
            <person name="Kuo A."/>
            <person name="Labutti K."/>
            <person name="Pangilinan J."/>
            <person name="Lipzen A."/>
            <person name="Riley R."/>
            <person name="Andreopoulos W."/>
            <person name="He G."/>
            <person name="Johnson J."/>
            <person name="Barry K.W."/>
            <person name="Grigoriev I.V."/>
            <person name="Nagy L."/>
            <person name="Hibbett D."/>
            <person name="Henrissat B."/>
            <person name="Matheny P.B."/>
            <person name="Labbe J."/>
            <person name="Martin F."/>
        </authorList>
    </citation>
    <scope>NUCLEOTIDE SEQUENCE</scope>
    <source>
        <strain evidence="1">HHB10654</strain>
    </source>
</reference>
<organism evidence="1 2">
    <name type="scientific">Artomyces pyxidatus</name>
    <dbReference type="NCBI Taxonomy" id="48021"/>
    <lineage>
        <taxon>Eukaryota</taxon>
        <taxon>Fungi</taxon>
        <taxon>Dikarya</taxon>
        <taxon>Basidiomycota</taxon>
        <taxon>Agaricomycotina</taxon>
        <taxon>Agaricomycetes</taxon>
        <taxon>Russulales</taxon>
        <taxon>Auriscalpiaceae</taxon>
        <taxon>Artomyces</taxon>
    </lineage>
</organism>
<gene>
    <name evidence="1" type="ORF">BV25DRAFT_1823539</name>
</gene>